<keyword evidence="2" id="KW-1185">Reference proteome</keyword>
<comment type="caution">
    <text evidence="1">The sequence shown here is derived from an EMBL/GenBank/DDBJ whole genome shotgun (WGS) entry which is preliminary data.</text>
</comment>
<protein>
    <submittedName>
        <fullName evidence="1">Uncharacterized protein</fullName>
    </submittedName>
</protein>
<reference evidence="1 2" key="1">
    <citation type="submission" date="2020-04" db="EMBL/GenBank/DDBJ databases">
        <title>Plant Genome Project.</title>
        <authorList>
            <person name="Zhang R.-G."/>
        </authorList>
    </citation>
    <scope>NUCLEOTIDE SEQUENCE [LARGE SCALE GENOMIC DNA]</scope>
    <source>
        <strain evidence="1">YNK0</strain>
        <tissue evidence="1">Leaf</tissue>
    </source>
</reference>
<evidence type="ECO:0000313" key="2">
    <source>
        <dbReference type="Proteomes" id="UP000655225"/>
    </source>
</evidence>
<dbReference type="EMBL" id="JABCRI010000020">
    <property type="protein sequence ID" value="KAF8388039.1"/>
    <property type="molecule type" value="Genomic_DNA"/>
</dbReference>
<dbReference type="AlphaFoldDB" id="A0A835D5Q8"/>
<name>A0A835D5Q8_TETSI</name>
<gene>
    <name evidence="1" type="ORF">HHK36_026705</name>
</gene>
<accession>A0A835D5Q8</accession>
<proteinExistence type="predicted"/>
<sequence length="98" mass="10480">MHDLEGAGATCSLSTAFGHSIQSHGTVAYTLKMLLLEEAEFSTARDSPISMDHILCSSPPQINYFCMSSTAWSIPFSRIGSVPKSDFSSHTPAVVVSV</sequence>
<dbReference type="Proteomes" id="UP000655225">
    <property type="component" value="Unassembled WGS sequence"/>
</dbReference>
<evidence type="ECO:0000313" key="1">
    <source>
        <dbReference type="EMBL" id="KAF8388039.1"/>
    </source>
</evidence>
<organism evidence="1 2">
    <name type="scientific">Tetracentron sinense</name>
    <name type="common">Spur-leaf</name>
    <dbReference type="NCBI Taxonomy" id="13715"/>
    <lineage>
        <taxon>Eukaryota</taxon>
        <taxon>Viridiplantae</taxon>
        <taxon>Streptophyta</taxon>
        <taxon>Embryophyta</taxon>
        <taxon>Tracheophyta</taxon>
        <taxon>Spermatophyta</taxon>
        <taxon>Magnoliopsida</taxon>
        <taxon>Trochodendrales</taxon>
        <taxon>Trochodendraceae</taxon>
        <taxon>Tetracentron</taxon>
    </lineage>
</organism>